<evidence type="ECO:0000313" key="6">
    <source>
        <dbReference type="Proteomes" id="UP000449969"/>
    </source>
</evidence>
<feature type="domain" description="Shikimate dehydrogenase substrate binding N-terminal" evidence="4">
    <location>
        <begin position="14"/>
        <end position="96"/>
    </location>
</feature>
<evidence type="ECO:0000313" key="5">
    <source>
        <dbReference type="EMBL" id="MVT76913.1"/>
    </source>
</evidence>
<dbReference type="EMBL" id="WQNE01000029">
    <property type="protein sequence ID" value="MVT76913.1"/>
    <property type="molecule type" value="Genomic_DNA"/>
</dbReference>
<keyword evidence="6" id="KW-1185">Reference proteome</keyword>
<evidence type="ECO:0000259" key="4">
    <source>
        <dbReference type="Pfam" id="PF08501"/>
    </source>
</evidence>
<comment type="pathway">
    <text evidence="1">Metabolic intermediate biosynthesis; chorismate biosynthesis; chorismate from D-erythrose 4-phosphate and phosphoenolpyruvate: step 4/7.</text>
</comment>
<dbReference type="PANTHER" id="PTHR21089">
    <property type="entry name" value="SHIKIMATE DEHYDROGENASE"/>
    <property type="match status" value="1"/>
</dbReference>
<dbReference type="Pfam" id="PF08501">
    <property type="entry name" value="Shikimate_dh_N"/>
    <property type="match status" value="1"/>
</dbReference>
<dbReference type="Gene3D" id="3.40.50.10860">
    <property type="entry name" value="Leucine Dehydrogenase, chain A, domain 1"/>
    <property type="match status" value="1"/>
</dbReference>
<dbReference type="PANTHER" id="PTHR21089:SF1">
    <property type="entry name" value="BIFUNCTIONAL 3-DEHYDROQUINATE DEHYDRATASE_SHIKIMATE DEHYDROGENASE, CHLOROPLASTIC"/>
    <property type="match status" value="1"/>
</dbReference>
<evidence type="ECO:0000256" key="1">
    <source>
        <dbReference type="ARBA" id="ARBA00004871"/>
    </source>
</evidence>
<dbReference type="GO" id="GO:0005829">
    <property type="term" value="C:cytosol"/>
    <property type="evidence" value="ECO:0007669"/>
    <property type="project" value="TreeGrafter"/>
</dbReference>
<evidence type="ECO:0000256" key="3">
    <source>
        <dbReference type="ARBA" id="ARBA00023141"/>
    </source>
</evidence>
<dbReference type="FunFam" id="3.40.50.10860:FF:000029">
    <property type="entry name" value="Shikimate dehydrogenase"/>
    <property type="match status" value="1"/>
</dbReference>
<comment type="caution">
    <text evidence="5">The sequence shown here is derived from an EMBL/GenBank/DDBJ whole genome shotgun (WGS) entry which is preliminary data.</text>
</comment>
<keyword evidence="2" id="KW-0560">Oxidoreductase</keyword>
<dbReference type="InterPro" id="IPR013708">
    <property type="entry name" value="Shikimate_DH-bd_N"/>
</dbReference>
<gene>
    <name evidence="5" type="ORF">GPL20_28365</name>
</gene>
<dbReference type="GO" id="GO:0009423">
    <property type="term" value="P:chorismate biosynthetic process"/>
    <property type="evidence" value="ECO:0007669"/>
    <property type="project" value="TreeGrafter"/>
</dbReference>
<proteinExistence type="predicted"/>
<name>A0A844TCZ4_9BRAD</name>
<dbReference type="GO" id="GO:0004764">
    <property type="term" value="F:shikimate 3-dehydrogenase (NADP+) activity"/>
    <property type="evidence" value="ECO:0007669"/>
    <property type="project" value="InterPro"/>
</dbReference>
<evidence type="ECO:0000256" key="2">
    <source>
        <dbReference type="ARBA" id="ARBA00023002"/>
    </source>
</evidence>
<keyword evidence="3" id="KW-0028">Amino-acid biosynthesis</keyword>
<keyword evidence="3" id="KW-0057">Aromatic amino acid biosynthesis</keyword>
<dbReference type="RefSeq" id="WP_157334012.1">
    <property type="nucleotide sequence ID" value="NZ_JANADL010000006.1"/>
</dbReference>
<dbReference type="GO" id="GO:0050661">
    <property type="term" value="F:NADP binding"/>
    <property type="evidence" value="ECO:0007669"/>
    <property type="project" value="TreeGrafter"/>
</dbReference>
<sequence length="268" mass="27801">MIPAPSGATRLYLIVGDPIAQVRSPAGVSAAFAARGHDGILMPVQVAPADLPDFLSVATRLKNLDGIVVTIPHKFACYQACVSATERAHFLRTVNLMRRRADGAWHGDMVDGLGFVGAARAKGIDPKGMRALLVGAGGAGSAIALALIEAGVSELAIHDSAAERRDALIGRLNGLGKAPARAGTMDPAGYDFVANATPAGMKEGDPLPVDVIRLMPSAYCGCVITKPEVSPFIAAARKAGCVTGTGTDMYRRHQGILVDFLLHRAGEG</sequence>
<dbReference type="InterPro" id="IPR022893">
    <property type="entry name" value="Shikimate_DH_fam"/>
</dbReference>
<accession>A0A844TCZ4</accession>
<dbReference type="AlphaFoldDB" id="A0A844TCZ4"/>
<dbReference type="Gene3D" id="3.40.50.720">
    <property type="entry name" value="NAD(P)-binding Rossmann-like Domain"/>
    <property type="match status" value="1"/>
</dbReference>
<dbReference type="SUPFAM" id="SSF53223">
    <property type="entry name" value="Aminoacid dehydrogenase-like, N-terminal domain"/>
    <property type="match status" value="1"/>
</dbReference>
<dbReference type="GO" id="GO:0019632">
    <property type="term" value="P:shikimate metabolic process"/>
    <property type="evidence" value="ECO:0007669"/>
    <property type="project" value="TreeGrafter"/>
</dbReference>
<dbReference type="InterPro" id="IPR036291">
    <property type="entry name" value="NAD(P)-bd_dom_sf"/>
</dbReference>
<reference evidence="5 6" key="1">
    <citation type="submission" date="2019-12" db="EMBL/GenBank/DDBJ databases">
        <title>Draft genome sequences Bradyrhizobium cajani AMBPC1010, Bradyrhizobium pachyrhizi AMBPC1040 and Bradyrhizobium yuanmingense ALSPC3051, three plant growth promoting strains isolated from nodules of Cajanus cajan L. in Dominican Republic.</title>
        <authorList>
            <person name="Flores-Felix J.D."/>
            <person name="Araujo J."/>
            <person name="Diaz-Alcantara C."/>
            <person name="Gonzalez-Andres F."/>
            <person name="Velazquez E."/>
        </authorList>
    </citation>
    <scope>NUCLEOTIDE SEQUENCE [LARGE SCALE GENOMIC DNA]</scope>
    <source>
        <strain evidence="5 6">1010</strain>
    </source>
</reference>
<dbReference type="OrthoDB" id="7873617at2"/>
<dbReference type="Proteomes" id="UP000449969">
    <property type="component" value="Unassembled WGS sequence"/>
</dbReference>
<dbReference type="SUPFAM" id="SSF51735">
    <property type="entry name" value="NAD(P)-binding Rossmann-fold domains"/>
    <property type="match status" value="1"/>
</dbReference>
<dbReference type="InterPro" id="IPR046346">
    <property type="entry name" value="Aminoacid_DH-like_N_sf"/>
</dbReference>
<organism evidence="5 6">
    <name type="scientific">Bradyrhizobium cajani</name>
    <dbReference type="NCBI Taxonomy" id="1928661"/>
    <lineage>
        <taxon>Bacteria</taxon>
        <taxon>Pseudomonadati</taxon>
        <taxon>Pseudomonadota</taxon>
        <taxon>Alphaproteobacteria</taxon>
        <taxon>Hyphomicrobiales</taxon>
        <taxon>Nitrobacteraceae</taxon>
        <taxon>Bradyrhizobium</taxon>
    </lineage>
</organism>
<protein>
    <submittedName>
        <fullName evidence="5">Shikimate dehydrogenase</fullName>
    </submittedName>
</protein>
<dbReference type="GO" id="GO:0009073">
    <property type="term" value="P:aromatic amino acid family biosynthetic process"/>
    <property type="evidence" value="ECO:0007669"/>
    <property type="project" value="UniProtKB-KW"/>
</dbReference>